<evidence type="ECO:0000313" key="3">
    <source>
        <dbReference type="Proteomes" id="UP001180087"/>
    </source>
</evidence>
<dbReference type="Pfam" id="PF14493">
    <property type="entry name" value="HTH_40"/>
    <property type="match status" value="1"/>
</dbReference>
<dbReference type="RefSeq" id="WP_348025531.1">
    <property type="nucleotide sequence ID" value="NZ_CP129113.1"/>
</dbReference>
<organism evidence="2 3">
    <name type="scientific">Aciduricibacillus chroicocephali</name>
    <dbReference type="NCBI Taxonomy" id="3054939"/>
    <lineage>
        <taxon>Bacteria</taxon>
        <taxon>Bacillati</taxon>
        <taxon>Bacillota</taxon>
        <taxon>Bacilli</taxon>
        <taxon>Bacillales</taxon>
        <taxon>Bacillaceae</taxon>
        <taxon>Aciduricibacillus</taxon>
    </lineage>
</organism>
<evidence type="ECO:0000259" key="1">
    <source>
        <dbReference type="Pfam" id="PF14493"/>
    </source>
</evidence>
<dbReference type="PIRSF" id="PIRSF021350">
    <property type="entry name" value="UCP021350"/>
    <property type="match status" value="1"/>
</dbReference>
<evidence type="ECO:0000313" key="2">
    <source>
        <dbReference type="EMBL" id="WLV23464.1"/>
    </source>
</evidence>
<name>A0ABY9KSF0_9BACI</name>
<dbReference type="Gene3D" id="1.10.10.1390">
    <property type="entry name" value="ATP-dependent DNA helicase RecQ"/>
    <property type="match status" value="1"/>
</dbReference>
<accession>A0ABY9KSF0</accession>
<proteinExistence type="predicted"/>
<keyword evidence="3" id="KW-1185">Reference proteome</keyword>
<gene>
    <name evidence="2" type="ORF">QR721_07290</name>
</gene>
<feature type="domain" description="Helicase Helix-turn-helix" evidence="1">
    <location>
        <begin position="256"/>
        <end position="343"/>
    </location>
</feature>
<dbReference type="InterPro" id="IPR029491">
    <property type="entry name" value="Helicase_HTH"/>
</dbReference>
<dbReference type="InterPro" id="IPR008308">
    <property type="entry name" value="YpbB-like"/>
</dbReference>
<sequence>MILKQAILHALIGMSGSRSSAAAYHLITGRSSIQTKQDVHLFHLEKLYGVYPGLPKVAFEQIIHQSQIEGIIELTFGERESVNVKEAGYIWLKELPERPFSYFNGLKYGRLANQFMQRLLLLIQTVSNMGGGNNRFIAVTDDRNAINWVRSYYTRIRGKEMEFLEQIYEELLEVLKGFLSNEAEIFTARLSGYEYYGLSLEQLAQQYKMTYSDMHLLLIAIHHEMLRLIEENIKMFPILRACAESVGNTKTVAGSTAVTKQMLDVGMEAQEIAQQRNLKLNTIHDHIVEIALHEPEFNVESYLSKEKESKIQQMIRNSKTSKLKEIKEMLNDDTDYFQIRLALARMERKAGSV</sequence>
<dbReference type="EMBL" id="CP129113">
    <property type="protein sequence ID" value="WLV23464.1"/>
    <property type="molecule type" value="Genomic_DNA"/>
</dbReference>
<protein>
    <submittedName>
        <fullName evidence="2">Helix-turn-helix domain-containing protein</fullName>
    </submittedName>
</protein>
<dbReference type="Proteomes" id="UP001180087">
    <property type="component" value="Chromosome"/>
</dbReference>
<reference evidence="2" key="1">
    <citation type="submission" date="2023-06" db="EMBL/GenBank/DDBJ databases">
        <title>A Treasure from Seagulls: Isolation and Description of Aciduricobacillus qingdaonensis gen. nov., sp. nov., a Rare Obligately Uric Acid-utilizing Member in the Family Bacillaceae.</title>
        <authorList>
            <person name="Liu W."/>
            <person name="Wang B."/>
        </authorList>
    </citation>
    <scope>NUCLEOTIDE SEQUENCE</scope>
    <source>
        <strain evidence="2">44XB</strain>
    </source>
</reference>